<protein>
    <submittedName>
        <fullName evidence="1">Uncharacterized protein</fullName>
    </submittedName>
</protein>
<dbReference type="EMBL" id="GGEC01084140">
    <property type="protein sequence ID" value="MBX64624.1"/>
    <property type="molecule type" value="Transcribed_RNA"/>
</dbReference>
<dbReference type="AlphaFoldDB" id="A0A2P2QCG7"/>
<name>A0A2P2QCG7_RHIMU</name>
<sequence length="35" mass="3985">MVEKLQKAIVIYMASRCRCEGRRGSGMVSCIYVFV</sequence>
<reference evidence="1" key="1">
    <citation type="submission" date="2018-02" db="EMBL/GenBank/DDBJ databases">
        <title>Rhizophora mucronata_Transcriptome.</title>
        <authorList>
            <person name="Meera S.P."/>
            <person name="Sreeshan A."/>
            <person name="Augustine A."/>
        </authorList>
    </citation>
    <scope>NUCLEOTIDE SEQUENCE</scope>
    <source>
        <tissue evidence="1">Leaf</tissue>
    </source>
</reference>
<proteinExistence type="predicted"/>
<accession>A0A2P2QCG7</accession>
<evidence type="ECO:0000313" key="1">
    <source>
        <dbReference type="EMBL" id="MBX64624.1"/>
    </source>
</evidence>
<organism evidence="1">
    <name type="scientific">Rhizophora mucronata</name>
    <name type="common">Asiatic mangrove</name>
    <dbReference type="NCBI Taxonomy" id="61149"/>
    <lineage>
        <taxon>Eukaryota</taxon>
        <taxon>Viridiplantae</taxon>
        <taxon>Streptophyta</taxon>
        <taxon>Embryophyta</taxon>
        <taxon>Tracheophyta</taxon>
        <taxon>Spermatophyta</taxon>
        <taxon>Magnoliopsida</taxon>
        <taxon>eudicotyledons</taxon>
        <taxon>Gunneridae</taxon>
        <taxon>Pentapetalae</taxon>
        <taxon>rosids</taxon>
        <taxon>fabids</taxon>
        <taxon>Malpighiales</taxon>
        <taxon>Rhizophoraceae</taxon>
        <taxon>Rhizophora</taxon>
    </lineage>
</organism>